<comment type="catalytic activity">
    <reaction evidence="1">
        <text>GDP-alpha-D-mannose + H2O = alpha-D-mannose 1-phosphate + GMP + 2 H(+)</text>
        <dbReference type="Rhea" id="RHEA:27978"/>
        <dbReference type="ChEBI" id="CHEBI:15377"/>
        <dbReference type="ChEBI" id="CHEBI:15378"/>
        <dbReference type="ChEBI" id="CHEBI:57527"/>
        <dbReference type="ChEBI" id="CHEBI:58115"/>
        <dbReference type="ChEBI" id="CHEBI:58409"/>
    </reaction>
</comment>
<accession>A0A833M321</accession>
<dbReference type="GO" id="GO:0019693">
    <property type="term" value="P:ribose phosphate metabolic process"/>
    <property type="evidence" value="ECO:0007669"/>
    <property type="project" value="TreeGrafter"/>
</dbReference>
<name>A0A833M321_9LEPT</name>
<comment type="similarity">
    <text evidence="3">Belongs to the Nudix hydrolase family. NudK subfamily.</text>
</comment>
<evidence type="ECO:0000256" key="7">
    <source>
        <dbReference type="ARBA" id="ARBA00032272"/>
    </source>
</evidence>
<reference evidence="9 10" key="1">
    <citation type="submission" date="2019-10" db="EMBL/GenBank/DDBJ databases">
        <title>Extracellular Electron Transfer in a Candidatus Methanoperedens spp. Enrichment Culture.</title>
        <authorList>
            <person name="Berger S."/>
            <person name="Rangel Shaw D."/>
            <person name="Berben T."/>
            <person name="In 'T Zandt M."/>
            <person name="Frank J."/>
            <person name="Reimann J."/>
            <person name="Jetten M.S.M."/>
            <person name="Welte C.U."/>
        </authorList>
    </citation>
    <scope>NUCLEOTIDE SEQUENCE [LARGE SCALE GENOMIC DNA]</scope>
    <source>
        <strain evidence="9">SB12</strain>
    </source>
</reference>
<dbReference type="InterPro" id="IPR000086">
    <property type="entry name" value="NUDIX_hydrolase_dom"/>
</dbReference>
<dbReference type="InterPro" id="IPR015797">
    <property type="entry name" value="NUDIX_hydrolase-like_dom_sf"/>
</dbReference>
<dbReference type="GO" id="GO:0016787">
    <property type="term" value="F:hydrolase activity"/>
    <property type="evidence" value="ECO:0007669"/>
    <property type="project" value="UniProtKB-KW"/>
</dbReference>
<feature type="domain" description="Nudix hydrolase" evidence="8">
    <location>
        <begin position="57"/>
        <end position="186"/>
    </location>
</feature>
<dbReference type="AlphaFoldDB" id="A0A833M321"/>
<keyword evidence="5 9" id="KW-0378">Hydrolase</keyword>
<dbReference type="CDD" id="cd03424">
    <property type="entry name" value="NUDIX_ADPRase_Nudt5_UGPPase_Nudt14"/>
    <property type="match status" value="1"/>
</dbReference>
<proteinExistence type="inferred from homology"/>
<dbReference type="Pfam" id="PF00293">
    <property type="entry name" value="NUDIX"/>
    <property type="match status" value="1"/>
</dbReference>
<dbReference type="PANTHER" id="PTHR11839">
    <property type="entry name" value="UDP/ADP-SUGAR PYROPHOSPHATASE"/>
    <property type="match status" value="1"/>
</dbReference>
<gene>
    <name evidence="9" type="ORF">F9K24_04530</name>
</gene>
<evidence type="ECO:0000256" key="1">
    <source>
        <dbReference type="ARBA" id="ARBA00000847"/>
    </source>
</evidence>
<evidence type="ECO:0000313" key="9">
    <source>
        <dbReference type="EMBL" id="KAB2934298.1"/>
    </source>
</evidence>
<evidence type="ECO:0000256" key="5">
    <source>
        <dbReference type="ARBA" id="ARBA00022801"/>
    </source>
</evidence>
<evidence type="ECO:0000256" key="3">
    <source>
        <dbReference type="ARBA" id="ARBA00007275"/>
    </source>
</evidence>
<dbReference type="Gene3D" id="3.90.79.10">
    <property type="entry name" value="Nucleoside Triphosphate Pyrophosphohydrolase"/>
    <property type="match status" value="1"/>
</dbReference>
<evidence type="ECO:0000256" key="6">
    <source>
        <dbReference type="ARBA" id="ARBA00032162"/>
    </source>
</evidence>
<dbReference type="SUPFAM" id="SSF55811">
    <property type="entry name" value="Nudix"/>
    <property type="match status" value="1"/>
</dbReference>
<dbReference type="Proteomes" id="UP000460298">
    <property type="component" value="Unassembled WGS sequence"/>
</dbReference>
<dbReference type="PROSITE" id="PS51462">
    <property type="entry name" value="NUDIX"/>
    <property type="match status" value="1"/>
</dbReference>
<protein>
    <recommendedName>
        <fullName evidence="4">GDP-mannose pyrophosphatase</fullName>
    </recommendedName>
    <alternativeName>
        <fullName evidence="6">GDP-mannose hydrolase</fullName>
    </alternativeName>
    <alternativeName>
        <fullName evidence="7">GDPMK</fullName>
    </alternativeName>
</protein>
<organism evidence="9 10">
    <name type="scientific">Leptonema illini</name>
    <dbReference type="NCBI Taxonomy" id="183"/>
    <lineage>
        <taxon>Bacteria</taxon>
        <taxon>Pseudomonadati</taxon>
        <taxon>Spirochaetota</taxon>
        <taxon>Spirochaetia</taxon>
        <taxon>Leptospirales</taxon>
        <taxon>Leptospiraceae</taxon>
        <taxon>Leptonema</taxon>
    </lineage>
</organism>
<evidence type="ECO:0000256" key="4">
    <source>
        <dbReference type="ARBA" id="ARBA00016377"/>
    </source>
</evidence>
<comment type="caution">
    <text evidence="9">The sequence shown here is derived from an EMBL/GenBank/DDBJ whole genome shotgun (WGS) entry which is preliminary data.</text>
</comment>
<comment type="cofactor">
    <cofactor evidence="2">
        <name>Mg(2+)</name>
        <dbReference type="ChEBI" id="CHEBI:18420"/>
    </cofactor>
</comment>
<dbReference type="PANTHER" id="PTHR11839:SF18">
    <property type="entry name" value="NUDIX HYDROLASE DOMAIN-CONTAINING PROTEIN"/>
    <property type="match status" value="1"/>
</dbReference>
<evidence type="ECO:0000256" key="2">
    <source>
        <dbReference type="ARBA" id="ARBA00001946"/>
    </source>
</evidence>
<evidence type="ECO:0000313" key="10">
    <source>
        <dbReference type="Proteomes" id="UP000460298"/>
    </source>
</evidence>
<dbReference type="EMBL" id="WBUI01000003">
    <property type="protein sequence ID" value="KAB2934298.1"/>
    <property type="molecule type" value="Genomic_DNA"/>
</dbReference>
<evidence type="ECO:0000259" key="8">
    <source>
        <dbReference type="PROSITE" id="PS51462"/>
    </source>
</evidence>
<dbReference type="GO" id="GO:0005829">
    <property type="term" value="C:cytosol"/>
    <property type="evidence" value="ECO:0007669"/>
    <property type="project" value="TreeGrafter"/>
</dbReference>
<sequence>MADASSRPPAEAGGAGSLLPWKENGRKVEYDCGWFSVHRHDRQSQTSGVEHDFYLIETRDWINVIPVLPDGRIVFVKQYRQAAERFGLEVPAGIIDEGEDMLEAGRRELAEETGFGEGEWTFLGSFYSNPALIRNHVHVFVARNIRPVAEQSLDEEEEIDVVLLDRQQVRQAIFDGTIHNAVTLAVLYRASLDGVL</sequence>
<dbReference type="GO" id="GO:0006753">
    <property type="term" value="P:nucleoside phosphate metabolic process"/>
    <property type="evidence" value="ECO:0007669"/>
    <property type="project" value="TreeGrafter"/>
</dbReference>